<dbReference type="SMART" id="SM00342">
    <property type="entry name" value="HTH_ARAC"/>
    <property type="match status" value="1"/>
</dbReference>
<proteinExistence type="predicted"/>
<name>A0ABY6AWL6_9BURK</name>
<evidence type="ECO:0000256" key="1">
    <source>
        <dbReference type="ARBA" id="ARBA00023015"/>
    </source>
</evidence>
<evidence type="ECO:0000313" key="6">
    <source>
        <dbReference type="Proteomes" id="UP001064933"/>
    </source>
</evidence>
<dbReference type="PANTHER" id="PTHR11019">
    <property type="entry name" value="HTH-TYPE TRANSCRIPTIONAL REGULATOR NIMR"/>
    <property type="match status" value="1"/>
</dbReference>
<dbReference type="RefSeq" id="WP_261757317.1">
    <property type="nucleotide sequence ID" value="NZ_CP104562.2"/>
</dbReference>
<dbReference type="Gene3D" id="2.60.120.10">
    <property type="entry name" value="Jelly Rolls"/>
    <property type="match status" value="1"/>
</dbReference>
<dbReference type="SUPFAM" id="SSF51182">
    <property type="entry name" value="RmlC-like cupins"/>
    <property type="match status" value="1"/>
</dbReference>
<evidence type="ECO:0000313" key="5">
    <source>
        <dbReference type="EMBL" id="UXH77566.1"/>
    </source>
</evidence>
<keyword evidence="1" id="KW-0805">Transcription regulation</keyword>
<dbReference type="InterPro" id="IPR011051">
    <property type="entry name" value="RmlC_Cupin_sf"/>
</dbReference>
<dbReference type="Pfam" id="PF02311">
    <property type="entry name" value="AraC_binding"/>
    <property type="match status" value="1"/>
</dbReference>
<dbReference type="InterPro" id="IPR018060">
    <property type="entry name" value="HTH_AraC"/>
</dbReference>
<dbReference type="InterPro" id="IPR003313">
    <property type="entry name" value="AraC-bd"/>
</dbReference>
<dbReference type="SUPFAM" id="SSF46689">
    <property type="entry name" value="Homeodomain-like"/>
    <property type="match status" value="1"/>
</dbReference>
<reference evidence="5" key="1">
    <citation type="submission" date="2022-10" db="EMBL/GenBank/DDBJ databases">
        <title>Characterization and whole genome sequencing of a new Roseateles species, isolated from fresh water.</title>
        <authorList>
            <person name="Guliayeva D.Y."/>
            <person name="Akhremchuk A.E."/>
            <person name="Sikolenko M.A."/>
            <person name="Valentovich L.N."/>
            <person name="Sidarenka A.V."/>
        </authorList>
    </citation>
    <scope>NUCLEOTIDE SEQUENCE</scope>
    <source>
        <strain evidence="5">BIM B-1768</strain>
    </source>
</reference>
<dbReference type="InterPro" id="IPR014710">
    <property type="entry name" value="RmlC-like_jellyroll"/>
</dbReference>
<dbReference type="CDD" id="cd06124">
    <property type="entry name" value="cupin_NimR-like_N"/>
    <property type="match status" value="1"/>
</dbReference>
<dbReference type="InterPro" id="IPR018062">
    <property type="entry name" value="HTH_AraC-typ_CS"/>
</dbReference>
<dbReference type="InterPro" id="IPR009057">
    <property type="entry name" value="Homeodomain-like_sf"/>
</dbReference>
<dbReference type="PANTHER" id="PTHR11019:SF199">
    <property type="entry name" value="HTH-TYPE TRANSCRIPTIONAL REGULATOR NIMR"/>
    <property type="match status" value="1"/>
</dbReference>
<protein>
    <submittedName>
        <fullName evidence="5">Helix-turn-helix transcriptional regulator</fullName>
    </submittedName>
</protein>
<evidence type="ECO:0000256" key="2">
    <source>
        <dbReference type="ARBA" id="ARBA00023125"/>
    </source>
</evidence>
<dbReference type="Pfam" id="PF12833">
    <property type="entry name" value="HTH_18"/>
    <property type="match status" value="1"/>
</dbReference>
<evidence type="ECO:0000256" key="3">
    <source>
        <dbReference type="ARBA" id="ARBA00023163"/>
    </source>
</evidence>
<gene>
    <name evidence="5" type="ORF">N4261_21645</name>
</gene>
<feature type="domain" description="HTH araC/xylS-type" evidence="4">
    <location>
        <begin position="131"/>
        <end position="228"/>
    </location>
</feature>
<dbReference type="EMBL" id="CP104562">
    <property type="protein sequence ID" value="UXH77566.1"/>
    <property type="molecule type" value="Genomic_DNA"/>
</dbReference>
<dbReference type="PROSITE" id="PS00041">
    <property type="entry name" value="HTH_ARAC_FAMILY_1"/>
    <property type="match status" value="1"/>
</dbReference>
<evidence type="ECO:0000259" key="4">
    <source>
        <dbReference type="PROSITE" id="PS01124"/>
    </source>
</evidence>
<keyword evidence="6" id="KW-1185">Reference proteome</keyword>
<keyword evidence="2" id="KW-0238">DNA-binding</keyword>
<dbReference type="Proteomes" id="UP001064933">
    <property type="component" value="Chromosome"/>
</dbReference>
<dbReference type="Gene3D" id="1.10.10.60">
    <property type="entry name" value="Homeodomain-like"/>
    <property type="match status" value="1"/>
</dbReference>
<sequence>MHTHDAGQLTFAASGMVQVHTDDGRWLVPPQLAVWVPAGAAHRVEALTDAELWIVHWQQAAVLEWAPPTLLDRRAFALRIGPLLRALLEAAFATELAPDKTELVIRLMLHELTETADAPTFLPWPVSPVGRRMAELAFADPRNRLSFSELASRAATSVRSASRVFPAETGLTFKTWRQRARIVRAIDRLARGEPIARVSQESGFASAAAFSFAFRQVTAMAPTEFLARAGAMETG</sequence>
<dbReference type="PROSITE" id="PS01124">
    <property type="entry name" value="HTH_ARAC_FAMILY_2"/>
    <property type="match status" value="1"/>
</dbReference>
<organism evidence="5 6">
    <name type="scientific">Roseateles amylovorans</name>
    <dbReference type="NCBI Taxonomy" id="2978473"/>
    <lineage>
        <taxon>Bacteria</taxon>
        <taxon>Pseudomonadati</taxon>
        <taxon>Pseudomonadota</taxon>
        <taxon>Betaproteobacteria</taxon>
        <taxon>Burkholderiales</taxon>
        <taxon>Sphaerotilaceae</taxon>
        <taxon>Roseateles</taxon>
    </lineage>
</organism>
<accession>A0ABY6AWL6</accession>
<keyword evidence="3" id="KW-0804">Transcription</keyword>